<reference evidence="1 2" key="1">
    <citation type="submission" date="2024-02" db="EMBL/GenBank/DDBJ databases">
        <title>Genome sequence of Aquincola sp. MAHUQ-54.</title>
        <authorList>
            <person name="Huq M.A."/>
        </authorList>
    </citation>
    <scope>NUCLEOTIDE SEQUENCE [LARGE SCALE GENOMIC DNA]</scope>
    <source>
        <strain evidence="1 2">MAHUQ-54</strain>
    </source>
</reference>
<comment type="caution">
    <text evidence="1">The sequence shown here is derived from an EMBL/GenBank/DDBJ whole genome shotgun (WGS) entry which is preliminary data.</text>
</comment>
<dbReference type="RefSeq" id="WP_332288589.1">
    <property type="nucleotide sequence ID" value="NZ_JAZIBG010000019.1"/>
</dbReference>
<dbReference type="Proteomes" id="UP001336250">
    <property type="component" value="Unassembled WGS sequence"/>
</dbReference>
<dbReference type="EMBL" id="JAZIBG010000019">
    <property type="protein sequence ID" value="MEF7613648.1"/>
    <property type="molecule type" value="Genomic_DNA"/>
</dbReference>
<gene>
    <name evidence="1" type="ORF">V4F39_06970</name>
</gene>
<sequence length="80" mass="8286">MAILLMFVLLIKSAPDYHLNIPTVIDVSPRLGCMPEIPGGTAMAWLYAAVPLPVTLTCATTTPCAHSAAPAMAAHSSLPA</sequence>
<keyword evidence="2" id="KW-1185">Reference proteome</keyword>
<proteinExistence type="predicted"/>
<dbReference type="AlphaFoldDB" id="A0AAW9Q0Q5"/>
<name>A0AAW9Q0Q5_9BURK</name>
<evidence type="ECO:0000313" key="1">
    <source>
        <dbReference type="EMBL" id="MEF7613648.1"/>
    </source>
</evidence>
<accession>A0AAW9Q0Q5</accession>
<evidence type="ECO:0000313" key="2">
    <source>
        <dbReference type="Proteomes" id="UP001336250"/>
    </source>
</evidence>
<organism evidence="1 2">
    <name type="scientific">Aquincola agrisoli</name>
    <dbReference type="NCBI Taxonomy" id="3119538"/>
    <lineage>
        <taxon>Bacteria</taxon>
        <taxon>Pseudomonadati</taxon>
        <taxon>Pseudomonadota</taxon>
        <taxon>Betaproteobacteria</taxon>
        <taxon>Burkholderiales</taxon>
        <taxon>Sphaerotilaceae</taxon>
        <taxon>Aquincola</taxon>
    </lineage>
</organism>
<protein>
    <submittedName>
        <fullName evidence="1">Uncharacterized protein</fullName>
    </submittedName>
</protein>